<organism evidence="1 2">
    <name type="scientific">Dictyobacter halimunensis</name>
    <dbReference type="NCBI Taxonomy" id="3026934"/>
    <lineage>
        <taxon>Bacteria</taxon>
        <taxon>Bacillati</taxon>
        <taxon>Chloroflexota</taxon>
        <taxon>Ktedonobacteria</taxon>
        <taxon>Ktedonobacterales</taxon>
        <taxon>Dictyobacteraceae</taxon>
        <taxon>Dictyobacter</taxon>
    </lineage>
</organism>
<gene>
    <name evidence="1" type="ORF">KDH_15200</name>
</gene>
<accession>A0ABQ6FK91</accession>
<sequence length="122" mass="14022">MEKHQQQELNLVPTEDNEAFITEEIESDSELSTLLDQTLAGITDYMTEEEATEYIARILDGVEIESENTLFENVTPYIPENIKVTNYRPDQAVREASLAQKACGSLEMGRYRIWLLIHLRSI</sequence>
<comment type="caution">
    <text evidence="1">The sequence shown here is derived from an EMBL/GenBank/DDBJ whole genome shotgun (WGS) entry which is preliminary data.</text>
</comment>
<protein>
    <submittedName>
        <fullName evidence="1">Uncharacterized protein</fullName>
    </submittedName>
</protein>
<evidence type="ECO:0000313" key="1">
    <source>
        <dbReference type="EMBL" id="GLV54673.1"/>
    </source>
</evidence>
<keyword evidence="2" id="KW-1185">Reference proteome</keyword>
<evidence type="ECO:0000313" key="2">
    <source>
        <dbReference type="Proteomes" id="UP001344906"/>
    </source>
</evidence>
<name>A0ABQ6FK91_9CHLR</name>
<dbReference type="RefSeq" id="WP_338248397.1">
    <property type="nucleotide sequence ID" value="NZ_BSRI01000001.1"/>
</dbReference>
<reference evidence="1 2" key="1">
    <citation type="submission" date="2023-02" db="EMBL/GenBank/DDBJ databases">
        <title>Dictyobacter halimunensis sp. nov., a new member of the class Ktedonobacteria from forest soil in a geothermal area.</title>
        <authorList>
            <person name="Rachmania M.K."/>
            <person name="Ningsih F."/>
            <person name="Sakai Y."/>
            <person name="Yabe S."/>
            <person name="Yokota A."/>
            <person name="Sjamsuridzal W."/>
        </authorList>
    </citation>
    <scope>NUCLEOTIDE SEQUENCE [LARGE SCALE GENOMIC DNA]</scope>
    <source>
        <strain evidence="1 2">S3.2.2.5</strain>
    </source>
</reference>
<dbReference type="Proteomes" id="UP001344906">
    <property type="component" value="Unassembled WGS sequence"/>
</dbReference>
<proteinExistence type="predicted"/>
<dbReference type="EMBL" id="BSRI01000001">
    <property type="protein sequence ID" value="GLV54673.1"/>
    <property type="molecule type" value="Genomic_DNA"/>
</dbReference>